<keyword evidence="5" id="KW-0479">Metal-binding</keyword>
<dbReference type="Proteomes" id="UP000630923">
    <property type="component" value="Unassembled WGS sequence"/>
</dbReference>
<dbReference type="RefSeq" id="WP_191249648.1">
    <property type="nucleotide sequence ID" value="NZ_BNCI01000001.1"/>
</dbReference>
<keyword evidence="6" id="KW-0547">Nucleotide-binding</keyword>
<dbReference type="GO" id="GO:0046872">
    <property type="term" value="F:metal ion binding"/>
    <property type="evidence" value="ECO:0007669"/>
    <property type="project" value="UniProtKB-KW"/>
</dbReference>
<dbReference type="GO" id="GO:0005524">
    <property type="term" value="F:ATP binding"/>
    <property type="evidence" value="ECO:0007669"/>
    <property type="project" value="UniProtKB-KW"/>
</dbReference>
<keyword evidence="8" id="KW-0460">Magnesium</keyword>
<dbReference type="PANTHER" id="PTHR32057:SF14">
    <property type="entry name" value="PROTEIN ADENYLYLTRANSFERASE SELO, MITOCHONDRIAL"/>
    <property type="match status" value="1"/>
</dbReference>
<evidence type="ECO:0000313" key="10">
    <source>
        <dbReference type="Proteomes" id="UP000630923"/>
    </source>
</evidence>
<name>A0A919E1Y1_9PROT</name>
<evidence type="ECO:0000256" key="2">
    <source>
        <dbReference type="ARBA" id="ARBA00009747"/>
    </source>
</evidence>
<evidence type="ECO:0000256" key="4">
    <source>
        <dbReference type="ARBA" id="ARBA00022695"/>
    </source>
</evidence>
<dbReference type="AlphaFoldDB" id="A0A919E1Y1"/>
<dbReference type="PANTHER" id="PTHR32057">
    <property type="entry name" value="PROTEIN ADENYLYLTRANSFERASE SELO, MITOCHONDRIAL"/>
    <property type="match status" value="1"/>
</dbReference>
<comment type="cofactor">
    <cofactor evidence="1">
        <name>Mg(2+)</name>
        <dbReference type="ChEBI" id="CHEBI:18420"/>
    </cofactor>
</comment>
<accession>A0A919E1Y1</accession>
<evidence type="ECO:0000256" key="1">
    <source>
        <dbReference type="ARBA" id="ARBA00001946"/>
    </source>
</evidence>
<dbReference type="EMBL" id="BNCI01000001">
    <property type="protein sequence ID" value="GHF11399.1"/>
    <property type="molecule type" value="Genomic_DNA"/>
</dbReference>
<reference evidence="9" key="1">
    <citation type="journal article" date="2014" name="Int. J. Syst. Evol. Microbiol.">
        <title>Complete genome sequence of Corynebacterium casei LMG S-19264T (=DSM 44701T), isolated from a smear-ripened cheese.</title>
        <authorList>
            <consortium name="US DOE Joint Genome Institute (JGI-PGF)"/>
            <person name="Walter F."/>
            <person name="Albersmeier A."/>
            <person name="Kalinowski J."/>
            <person name="Ruckert C."/>
        </authorList>
    </citation>
    <scope>NUCLEOTIDE SEQUENCE</scope>
    <source>
        <strain evidence="9">KCTC 42590</strain>
    </source>
</reference>
<evidence type="ECO:0000256" key="7">
    <source>
        <dbReference type="ARBA" id="ARBA00022840"/>
    </source>
</evidence>
<comment type="caution">
    <text evidence="9">The sequence shown here is derived from an EMBL/GenBank/DDBJ whole genome shotgun (WGS) entry which is preliminary data.</text>
</comment>
<organism evidence="9 10">
    <name type="scientific">Kordiimonas sediminis</name>
    <dbReference type="NCBI Taxonomy" id="1735581"/>
    <lineage>
        <taxon>Bacteria</taxon>
        <taxon>Pseudomonadati</taxon>
        <taxon>Pseudomonadota</taxon>
        <taxon>Alphaproteobacteria</taxon>
        <taxon>Kordiimonadales</taxon>
        <taxon>Kordiimonadaceae</taxon>
        <taxon>Kordiimonas</taxon>
    </lineage>
</organism>
<keyword evidence="3" id="KW-0808">Transferase</keyword>
<comment type="similarity">
    <text evidence="2">Belongs to the SELO family.</text>
</comment>
<evidence type="ECO:0000313" key="9">
    <source>
        <dbReference type="EMBL" id="GHF11399.1"/>
    </source>
</evidence>
<gene>
    <name evidence="9" type="ORF">GCM10017044_01440</name>
</gene>
<dbReference type="InterPro" id="IPR003846">
    <property type="entry name" value="SelO"/>
</dbReference>
<keyword evidence="4" id="KW-0548">Nucleotidyltransferase</keyword>
<dbReference type="GO" id="GO:0070733">
    <property type="term" value="F:AMPylase activity"/>
    <property type="evidence" value="ECO:0007669"/>
    <property type="project" value="TreeGrafter"/>
</dbReference>
<keyword evidence="10" id="KW-1185">Reference proteome</keyword>
<proteinExistence type="inferred from homology"/>
<evidence type="ECO:0000256" key="5">
    <source>
        <dbReference type="ARBA" id="ARBA00022723"/>
    </source>
</evidence>
<evidence type="ECO:0000256" key="6">
    <source>
        <dbReference type="ARBA" id="ARBA00022741"/>
    </source>
</evidence>
<reference evidence="9" key="2">
    <citation type="submission" date="2020-09" db="EMBL/GenBank/DDBJ databases">
        <authorList>
            <person name="Sun Q."/>
            <person name="Kim S."/>
        </authorList>
    </citation>
    <scope>NUCLEOTIDE SEQUENCE</scope>
    <source>
        <strain evidence="9">KCTC 42590</strain>
    </source>
</reference>
<dbReference type="Pfam" id="PF02696">
    <property type="entry name" value="SelO"/>
    <property type="match status" value="1"/>
</dbReference>
<protein>
    <submittedName>
        <fullName evidence="9">UPF0061 protein</fullName>
    </submittedName>
</protein>
<sequence>MPIAPSYSPQSAFLKLGEGFADPVTAANFPKHILRFRNDRAAQSVGLDTLTDDEWITYFGRFHPLPDAMETPLAQRYHGHQFRSYNPDIGDGRGFLFAQLQDNHGRLMDLGTKGSGQTPYSRFGDGRLTLKGGVREILATELLEALGANTSKTFSIIETGEQLERNDEPSPTRSAVMVRLTHGNIRIGTFQRHAYFSDQERVHKLTQYCLETYFAHSLSGKREDDAIAFLSLVAEKVAENAAHLMAAGFVHGVLNTDNINITGEIFDFGPWRFLPEMDLGFTAAYFDHSGLYSFGRQADAMHWNIYQLGGALTEIAPEEELKKVLETFPKLYLTALRTALLNRIGVKPKGDKEDDEALSLINHFMINNKVAYEQFFFDWYGGQAASSHLEQSASPLIALYQEDRNTDLVACLRSYSPIKKGIRDTAYFLNGSPCTLLIDEVESLWSAIADRDDWTPLYTKIDAIRTMGAALAPLS</sequence>
<keyword evidence="7" id="KW-0067">ATP-binding</keyword>
<dbReference type="NCBIfam" id="NF000658">
    <property type="entry name" value="PRK00029.1"/>
    <property type="match status" value="1"/>
</dbReference>
<evidence type="ECO:0000256" key="8">
    <source>
        <dbReference type="ARBA" id="ARBA00022842"/>
    </source>
</evidence>
<evidence type="ECO:0000256" key="3">
    <source>
        <dbReference type="ARBA" id="ARBA00022679"/>
    </source>
</evidence>